<dbReference type="Pfam" id="PF08495">
    <property type="entry name" value="FIST"/>
    <property type="match status" value="1"/>
</dbReference>
<dbReference type="Proteomes" id="UP000256899">
    <property type="component" value="Unassembled WGS sequence"/>
</dbReference>
<protein>
    <recommendedName>
        <fullName evidence="5">Histidine kinase</fullName>
    </recommendedName>
</protein>
<dbReference type="PANTHER" id="PTHR40252:SF2">
    <property type="entry name" value="BLR0328 PROTEIN"/>
    <property type="match status" value="1"/>
</dbReference>
<organism evidence="3 4">
    <name type="scientific">Thalassotalea euphylliae</name>
    <dbReference type="NCBI Taxonomy" id="1655234"/>
    <lineage>
        <taxon>Bacteria</taxon>
        <taxon>Pseudomonadati</taxon>
        <taxon>Pseudomonadota</taxon>
        <taxon>Gammaproteobacteria</taxon>
        <taxon>Alteromonadales</taxon>
        <taxon>Colwelliaceae</taxon>
        <taxon>Thalassotalea</taxon>
    </lineage>
</organism>
<dbReference type="InterPro" id="IPR013702">
    <property type="entry name" value="FIST_domain_N"/>
</dbReference>
<feature type="domain" description="FIST C-domain" evidence="2">
    <location>
        <begin position="216"/>
        <end position="355"/>
    </location>
</feature>
<dbReference type="AlphaFoldDB" id="A0A3E0U3J3"/>
<keyword evidence="4" id="KW-1185">Reference proteome</keyword>
<comment type="caution">
    <text evidence="3">The sequence shown here is derived from an EMBL/GenBank/DDBJ whole genome shotgun (WGS) entry which is preliminary data.</text>
</comment>
<dbReference type="SMART" id="SM01204">
    <property type="entry name" value="FIST_C"/>
    <property type="match status" value="1"/>
</dbReference>
<evidence type="ECO:0000313" key="3">
    <source>
        <dbReference type="EMBL" id="REL30765.1"/>
    </source>
</evidence>
<dbReference type="InterPro" id="IPR019494">
    <property type="entry name" value="FIST_C"/>
</dbReference>
<dbReference type="Pfam" id="PF10442">
    <property type="entry name" value="FIST_C"/>
    <property type="match status" value="1"/>
</dbReference>
<evidence type="ECO:0000259" key="2">
    <source>
        <dbReference type="SMART" id="SM01204"/>
    </source>
</evidence>
<evidence type="ECO:0000259" key="1">
    <source>
        <dbReference type="SMART" id="SM00897"/>
    </source>
</evidence>
<dbReference type="PANTHER" id="PTHR40252">
    <property type="entry name" value="BLR0328 PROTEIN"/>
    <property type="match status" value="1"/>
</dbReference>
<evidence type="ECO:0000313" key="4">
    <source>
        <dbReference type="Proteomes" id="UP000256899"/>
    </source>
</evidence>
<gene>
    <name evidence="3" type="ORF">DXX94_08565</name>
</gene>
<reference evidence="4" key="1">
    <citation type="submission" date="2018-08" db="EMBL/GenBank/DDBJ databases">
        <title>Thalassotalea euphylliae genome.</title>
        <authorList>
            <person name="Summers S."/>
            <person name="Rice S.A."/>
            <person name="Freckelton M.L."/>
            <person name="Nedved B.T."/>
            <person name="Hadfield M.G."/>
        </authorList>
    </citation>
    <scope>NUCLEOTIDE SEQUENCE [LARGE SCALE GENOMIC DNA]</scope>
    <source>
        <strain evidence="4">H3</strain>
    </source>
</reference>
<sequence>MKTFQSIYRASAWSTLLVQHSSAQLVMTYGNRDFALDQTLYTDIQQAFPNAQIVGCTTSGEIQGAQLHDDTLCLTAIEFDRVNVEVFSQLASDFNNSFQLGQALARGIPAQGLKHAFVISDGQAINGSELIAGISGVLPENVVVTGGLAGDAAKFQETIVWHNDQKVSGLVVIVGLYGDALVVGHGHLGGWREFGPMREITRSEDNELFEIDGKPALELYKEFLGEHAENLPASALRFPLAMKTEQQEQPVVRTILNIDEQRQSMIFAGNMPEGASCQLMRANYDHLVDGAQDSAEQALTFFDQIEPQLAILMSCVGRRLVLAQRVEEELEIVEETLPVNCAMTGFYSYGEISPIVPAGRCGLHNQTMTITLLSELSGD</sequence>
<evidence type="ECO:0008006" key="5">
    <source>
        <dbReference type="Google" id="ProtNLM"/>
    </source>
</evidence>
<name>A0A3E0U3J3_9GAMM</name>
<feature type="domain" description="FIST" evidence="1">
    <location>
        <begin position="22"/>
        <end position="215"/>
    </location>
</feature>
<proteinExistence type="predicted"/>
<dbReference type="SMART" id="SM00897">
    <property type="entry name" value="FIST"/>
    <property type="match status" value="1"/>
</dbReference>
<dbReference type="EMBL" id="QUOT01000001">
    <property type="protein sequence ID" value="REL30765.1"/>
    <property type="molecule type" value="Genomic_DNA"/>
</dbReference>
<dbReference type="RefSeq" id="WP_116015200.1">
    <property type="nucleotide sequence ID" value="NZ_QUOT01000001.1"/>
</dbReference>
<accession>A0A3E0U3J3</accession>